<protein>
    <submittedName>
        <fullName evidence="6">HAD family phosphatase</fullName>
    </submittedName>
</protein>
<dbReference type="SUPFAM" id="SSF56784">
    <property type="entry name" value="HAD-like"/>
    <property type="match status" value="1"/>
</dbReference>
<dbReference type="Proteomes" id="UP000824037">
    <property type="component" value="Unassembled WGS sequence"/>
</dbReference>
<dbReference type="InterPro" id="IPR041492">
    <property type="entry name" value="HAD_2"/>
</dbReference>
<evidence type="ECO:0000256" key="4">
    <source>
        <dbReference type="ARBA" id="ARBA00022842"/>
    </source>
</evidence>
<evidence type="ECO:0000256" key="1">
    <source>
        <dbReference type="ARBA" id="ARBA00001946"/>
    </source>
</evidence>
<dbReference type="GO" id="GO:0046872">
    <property type="term" value="F:metal ion binding"/>
    <property type="evidence" value="ECO:0007669"/>
    <property type="project" value="UniProtKB-KW"/>
</dbReference>
<keyword evidence="5" id="KW-0119">Carbohydrate metabolism</keyword>
<dbReference type="CDD" id="cd07505">
    <property type="entry name" value="HAD_BPGM-like"/>
    <property type="match status" value="1"/>
</dbReference>
<dbReference type="Gene3D" id="3.40.50.1000">
    <property type="entry name" value="HAD superfamily/HAD-like"/>
    <property type="match status" value="1"/>
</dbReference>
<name>A0A9D2EHS4_9MICO</name>
<dbReference type="InterPro" id="IPR023214">
    <property type="entry name" value="HAD_sf"/>
</dbReference>
<dbReference type="InterPro" id="IPR006439">
    <property type="entry name" value="HAD-SF_hydro_IA"/>
</dbReference>
<dbReference type="PANTHER" id="PTHR46193">
    <property type="entry name" value="6-PHOSPHOGLUCONATE PHOSPHATASE"/>
    <property type="match status" value="1"/>
</dbReference>
<comment type="caution">
    <text evidence="6">The sequence shown here is derived from an EMBL/GenBank/DDBJ whole genome shotgun (WGS) entry which is preliminary data.</text>
</comment>
<dbReference type="InterPro" id="IPR051600">
    <property type="entry name" value="Beta-PGM-like"/>
</dbReference>
<keyword evidence="4" id="KW-0460">Magnesium</keyword>
<sequence length="223" mass="23490">MSHTSSDPMPGGALFDLDGTLIDSEPQWQIAQTRLAESAGVSWTDEDFRATTGQPMPRWAAILSDRGVPGTLEEIIDHAVQFVTEQIRTRMPWLPGARELLTGVAAAGVPCALVTNNAAASAALVAEAAGVFGAVVSSADVTDPKPHPEPYLTAARWLGVDPQRSIAFEDSVAGATSAHRAGMAVWFLTEHTADPQIPAARLLTSLTDVRASDVVTELGLDPV</sequence>
<organism evidence="6 7">
    <name type="scientific">Candidatus Ruania gallistercoris</name>
    <dbReference type="NCBI Taxonomy" id="2838746"/>
    <lineage>
        <taxon>Bacteria</taxon>
        <taxon>Bacillati</taxon>
        <taxon>Actinomycetota</taxon>
        <taxon>Actinomycetes</taxon>
        <taxon>Micrococcales</taxon>
        <taxon>Ruaniaceae</taxon>
        <taxon>Ruania</taxon>
    </lineage>
</organism>
<dbReference type="InterPro" id="IPR036412">
    <property type="entry name" value="HAD-like_sf"/>
</dbReference>
<dbReference type="InterPro" id="IPR023198">
    <property type="entry name" value="PGP-like_dom2"/>
</dbReference>
<evidence type="ECO:0000256" key="3">
    <source>
        <dbReference type="ARBA" id="ARBA00022723"/>
    </source>
</evidence>
<dbReference type="GO" id="GO:0003824">
    <property type="term" value="F:catalytic activity"/>
    <property type="evidence" value="ECO:0007669"/>
    <property type="project" value="UniProtKB-ARBA"/>
</dbReference>
<evidence type="ECO:0000313" key="7">
    <source>
        <dbReference type="Proteomes" id="UP000824037"/>
    </source>
</evidence>
<evidence type="ECO:0000256" key="2">
    <source>
        <dbReference type="ARBA" id="ARBA00006171"/>
    </source>
</evidence>
<evidence type="ECO:0000256" key="5">
    <source>
        <dbReference type="ARBA" id="ARBA00023277"/>
    </source>
</evidence>
<gene>
    <name evidence="6" type="ORF">H9815_19045</name>
</gene>
<dbReference type="Pfam" id="PF13419">
    <property type="entry name" value="HAD_2"/>
    <property type="match status" value="1"/>
</dbReference>
<comment type="similarity">
    <text evidence="2">Belongs to the HAD-like hydrolase superfamily. CbbY/CbbZ/Gph/YieH family.</text>
</comment>
<dbReference type="Gene3D" id="1.10.150.240">
    <property type="entry name" value="Putative phosphatase, domain 2"/>
    <property type="match status" value="1"/>
</dbReference>
<evidence type="ECO:0000313" key="6">
    <source>
        <dbReference type="EMBL" id="HIZ37879.1"/>
    </source>
</evidence>
<keyword evidence="3" id="KW-0479">Metal-binding</keyword>
<reference evidence="6" key="2">
    <citation type="submission" date="2021-04" db="EMBL/GenBank/DDBJ databases">
        <authorList>
            <person name="Gilroy R."/>
        </authorList>
    </citation>
    <scope>NUCLEOTIDE SEQUENCE</scope>
    <source>
        <strain evidence="6">ChiGjej4B4-7305</strain>
    </source>
</reference>
<proteinExistence type="inferred from homology"/>
<comment type="cofactor">
    <cofactor evidence="1">
        <name>Mg(2+)</name>
        <dbReference type="ChEBI" id="CHEBI:18420"/>
    </cofactor>
</comment>
<accession>A0A9D2EHS4</accession>
<dbReference type="SFLD" id="SFLDG01129">
    <property type="entry name" value="C1.5:_HAD__Beta-PGM__Phosphata"/>
    <property type="match status" value="1"/>
</dbReference>
<dbReference type="EMBL" id="DXBY01000326">
    <property type="protein sequence ID" value="HIZ37879.1"/>
    <property type="molecule type" value="Genomic_DNA"/>
</dbReference>
<dbReference type="SFLD" id="SFLDS00003">
    <property type="entry name" value="Haloacid_Dehalogenase"/>
    <property type="match status" value="1"/>
</dbReference>
<reference evidence="6" key="1">
    <citation type="journal article" date="2021" name="PeerJ">
        <title>Extensive microbial diversity within the chicken gut microbiome revealed by metagenomics and culture.</title>
        <authorList>
            <person name="Gilroy R."/>
            <person name="Ravi A."/>
            <person name="Getino M."/>
            <person name="Pursley I."/>
            <person name="Horton D.L."/>
            <person name="Alikhan N.F."/>
            <person name="Baker D."/>
            <person name="Gharbi K."/>
            <person name="Hall N."/>
            <person name="Watson M."/>
            <person name="Adriaenssens E.M."/>
            <person name="Foster-Nyarko E."/>
            <person name="Jarju S."/>
            <person name="Secka A."/>
            <person name="Antonio M."/>
            <person name="Oren A."/>
            <person name="Chaudhuri R.R."/>
            <person name="La Ragione R."/>
            <person name="Hildebrand F."/>
            <person name="Pallen M.J."/>
        </authorList>
    </citation>
    <scope>NUCLEOTIDE SEQUENCE</scope>
    <source>
        <strain evidence="6">ChiGjej4B4-7305</strain>
    </source>
</reference>
<dbReference type="AlphaFoldDB" id="A0A9D2EHS4"/>
<dbReference type="PANTHER" id="PTHR46193:SF18">
    <property type="entry name" value="HEXITOL PHOSPHATASE B"/>
    <property type="match status" value="1"/>
</dbReference>
<dbReference type="NCBIfam" id="TIGR01509">
    <property type="entry name" value="HAD-SF-IA-v3"/>
    <property type="match status" value="1"/>
</dbReference>